<protein>
    <submittedName>
        <fullName evidence="1">Uncharacterized protein</fullName>
    </submittedName>
</protein>
<dbReference type="EMBL" id="KE504370">
    <property type="protein sequence ID" value="EPS92736.1"/>
    <property type="molecule type" value="Genomic_DNA"/>
</dbReference>
<dbReference type="Proteomes" id="UP000015241">
    <property type="component" value="Unassembled WGS sequence"/>
</dbReference>
<dbReference type="AlphaFoldDB" id="S8DGU5"/>
<reference evidence="1 2" key="1">
    <citation type="journal article" date="2012" name="Science">
        <title>The Paleozoic origin of enzymatic lignin decomposition reconstructed from 31 fungal genomes.</title>
        <authorList>
            <person name="Floudas D."/>
            <person name="Binder M."/>
            <person name="Riley R."/>
            <person name="Barry K."/>
            <person name="Blanchette R.A."/>
            <person name="Henrissat B."/>
            <person name="Martinez A.T."/>
            <person name="Otillar R."/>
            <person name="Spatafora J.W."/>
            <person name="Yadav J.S."/>
            <person name="Aerts A."/>
            <person name="Benoit I."/>
            <person name="Boyd A."/>
            <person name="Carlson A."/>
            <person name="Copeland A."/>
            <person name="Coutinho P.M."/>
            <person name="de Vries R.P."/>
            <person name="Ferreira P."/>
            <person name="Findley K."/>
            <person name="Foster B."/>
            <person name="Gaskell J."/>
            <person name="Glotzer D."/>
            <person name="Gorecki P."/>
            <person name="Heitman J."/>
            <person name="Hesse C."/>
            <person name="Hori C."/>
            <person name="Igarashi K."/>
            <person name="Jurgens J.A."/>
            <person name="Kallen N."/>
            <person name="Kersten P."/>
            <person name="Kohler A."/>
            <person name="Kuees U."/>
            <person name="Kumar T.K.A."/>
            <person name="Kuo A."/>
            <person name="LaButti K."/>
            <person name="Larrondo L.F."/>
            <person name="Lindquist E."/>
            <person name="Ling A."/>
            <person name="Lombard V."/>
            <person name="Lucas S."/>
            <person name="Lundell T."/>
            <person name="Martin R."/>
            <person name="McLaughlin D.J."/>
            <person name="Morgenstern I."/>
            <person name="Morin E."/>
            <person name="Murat C."/>
            <person name="Nagy L.G."/>
            <person name="Nolan M."/>
            <person name="Ohm R.A."/>
            <person name="Patyshakuliyeva A."/>
            <person name="Rokas A."/>
            <person name="Ruiz-Duenas F.J."/>
            <person name="Sabat G."/>
            <person name="Salamov A."/>
            <person name="Samejima M."/>
            <person name="Schmutz J."/>
            <person name="Slot J.C."/>
            <person name="St John F."/>
            <person name="Stenlid J."/>
            <person name="Sun H."/>
            <person name="Sun S."/>
            <person name="Syed K."/>
            <person name="Tsang A."/>
            <person name="Wiebenga A."/>
            <person name="Young D."/>
            <person name="Pisabarro A."/>
            <person name="Eastwood D.C."/>
            <person name="Martin F."/>
            <person name="Cullen D."/>
            <person name="Grigoriev I.V."/>
            <person name="Hibbett D.S."/>
        </authorList>
    </citation>
    <scope>NUCLEOTIDE SEQUENCE</scope>
    <source>
        <strain evidence="2">FP-58527</strain>
    </source>
</reference>
<gene>
    <name evidence="1" type="ORF">FOMPIDRAFT_1056599</name>
</gene>
<accession>S8DGU5</accession>
<evidence type="ECO:0000313" key="1">
    <source>
        <dbReference type="EMBL" id="EPS92736.1"/>
    </source>
</evidence>
<dbReference type="OrthoDB" id="2802742at2759"/>
<keyword evidence="2" id="KW-1185">Reference proteome</keyword>
<organism evidence="1 2">
    <name type="scientific">Fomitopsis schrenkii</name>
    <name type="common">Brown rot fungus</name>
    <dbReference type="NCBI Taxonomy" id="2126942"/>
    <lineage>
        <taxon>Eukaryota</taxon>
        <taxon>Fungi</taxon>
        <taxon>Dikarya</taxon>
        <taxon>Basidiomycota</taxon>
        <taxon>Agaricomycotina</taxon>
        <taxon>Agaricomycetes</taxon>
        <taxon>Polyporales</taxon>
        <taxon>Fomitopsis</taxon>
    </lineage>
</organism>
<name>S8DGU5_FOMSC</name>
<sequence>MRATGTDEEWMVCATRTTTASTQGQCPVCNYNRRTDGGRTSARTNTSMCIAQQPASLAKSVATNHPSAWAIERAQVVSLHTWLQDRSRSPGS</sequence>
<proteinExistence type="predicted"/>
<evidence type="ECO:0000313" key="2">
    <source>
        <dbReference type="Proteomes" id="UP000015241"/>
    </source>
</evidence>
<dbReference type="InParanoid" id="S8DGU5"/>
<dbReference type="HOGENOM" id="CLU_2413292_0_0_1"/>